<accession>A0AAP0L8M0</accession>
<dbReference type="AlphaFoldDB" id="A0AAP0L8M0"/>
<dbReference type="SUPFAM" id="SSF53474">
    <property type="entry name" value="alpha/beta-Hydrolases"/>
    <property type="match status" value="1"/>
</dbReference>
<evidence type="ECO:0000313" key="3">
    <source>
        <dbReference type="Proteomes" id="UP001419268"/>
    </source>
</evidence>
<evidence type="ECO:0000313" key="2">
    <source>
        <dbReference type="EMBL" id="KAK9166572.1"/>
    </source>
</evidence>
<protein>
    <submittedName>
        <fullName evidence="2">Uncharacterized protein</fullName>
    </submittedName>
</protein>
<reference evidence="2 3" key="1">
    <citation type="submission" date="2024-01" db="EMBL/GenBank/DDBJ databases">
        <title>Genome assemblies of Stephania.</title>
        <authorList>
            <person name="Yang L."/>
        </authorList>
    </citation>
    <scope>NUCLEOTIDE SEQUENCE [LARGE SCALE GENOMIC DNA]</scope>
    <source>
        <strain evidence="2">JXDWG</strain>
        <tissue evidence="2">Leaf</tissue>
    </source>
</reference>
<dbReference type="InterPro" id="IPR029058">
    <property type="entry name" value="AB_hydrolase_fold"/>
</dbReference>
<keyword evidence="3" id="KW-1185">Reference proteome</keyword>
<dbReference type="EMBL" id="JBBNAG010000001">
    <property type="protein sequence ID" value="KAK9166572.1"/>
    <property type="molecule type" value="Genomic_DNA"/>
</dbReference>
<dbReference type="Gene3D" id="3.40.50.11320">
    <property type="match status" value="1"/>
</dbReference>
<organism evidence="2 3">
    <name type="scientific">Stephania cephalantha</name>
    <dbReference type="NCBI Taxonomy" id="152367"/>
    <lineage>
        <taxon>Eukaryota</taxon>
        <taxon>Viridiplantae</taxon>
        <taxon>Streptophyta</taxon>
        <taxon>Embryophyta</taxon>
        <taxon>Tracheophyta</taxon>
        <taxon>Spermatophyta</taxon>
        <taxon>Magnoliopsida</taxon>
        <taxon>Ranunculales</taxon>
        <taxon>Menispermaceae</taxon>
        <taxon>Menispermoideae</taxon>
        <taxon>Cissampelideae</taxon>
        <taxon>Stephania</taxon>
    </lineage>
</organism>
<dbReference type="GO" id="GO:0006508">
    <property type="term" value="P:proteolysis"/>
    <property type="evidence" value="ECO:0007669"/>
    <property type="project" value="InterPro"/>
</dbReference>
<dbReference type="GO" id="GO:0004185">
    <property type="term" value="F:serine-type carboxypeptidase activity"/>
    <property type="evidence" value="ECO:0007669"/>
    <property type="project" value="InterPro"/>
</dbReference>
<dbReference type="Pfam" id="PF00450">
    <property type="entry name" value="Peptidase_S10"/>
    <property type="match status" value="1"/>
</dbReference>
<dbReference type="InterPro" id="IPR001563">
    <property type="entry name" value="Peptidase_S10"/>
</dbReference>
<name>A0AAP0L8M0_9MAGN</name>
<comment type="caution">
    <text evidence="2">The sequence shown here is derived from an EMBL/GenBank/DDBJ whole genome shotgun (WGS) entry which is preliminary data.</text>
</comment>
<dbReference type="Proteomes" id="UP001419268">
    <property type="component" value="Unassembled WGS sequence"/>
</dbReference>
<proteinExistence type="inferred from homology"/>
<evidence type="ECO:0000256" key="1">
    <source>
        <dbReference type="ARBA" id="ARBA00009431"/>
    </source>
</evidence>
<gene>
    <name evidence="2" type="ORF">Scep_001763</name>
</gene>
<sequence length="60" mass="6622">MGHHTSRCIYASKVGGYAVGYKNLIFATVRGARHLVPSYQSKSALTLINSFLQWKLPPVS</sequence>
<comment type="similarity">
    <text evidence="1">Belongs to the peptidase S10 family.</text>
</comment>